<name>A0A090CVU5_PODAN</name>
<organism evidence="1 2">
    <name type="scientific">Podospora anserina (strain S / ATCC MYA-4624 / DSM 980 / FGSC 10383)</name>
    <name type="common">Pleurage anserina</name>
    <dbReference type="NCBI Taxonomy" id="515849"/>
    <lineage>
        <taxon>Eukaryota</taxon>
        <taxon>Fungi</taxon>
        <taxon>Dikarya</taxon>
        <taxon>Ascomycota</taxon>
        <taxon>Pezizomycotina</taxon>
        <taxon>Sordariomycetes</taxon>
        <taxon>Sordariomycetidae</taxon>
        <taxon>Sordariales</taxon>
        <taxon>Podosporaceae</taxon>
        <taxon>Podospora</taxon>
        <taxon>Podospora anserina</taxon>
    </lineage>
</organism>
<dbReference type="InParanoid" id="A0A090CVU5"/>
<evidence type="ECO:0000313" key="2">
    <source>
        <dbReference type="Proteomes" id="UP000001197"/>
    </source>
</evidence>
<dbReference type="Proteomes" id="UP000001197">
    <property type="component" value="Chromosome 6"/>
</dbReference>
<proteinExistence type="predicted"/>
<accession>A0A090CVU5</accession>
<protein>
    <submittedName>
        <fullName evidence="1">Uncharacterized protein</fullName>
    </submittedName>
</protein>
<reference evidence="2" key="2">
    <citation type="journal article" date="2014" name="Genetics">
        <title>Maintaining two mating types: Structure of the mating type locus and its role in heterokaryosis in Podospora anserina.</title>
        <authorList>
            <person name="Grognet P."/>
            <person name="Bidard F."/>
            <person name="Kuchly C."/>
            <person name="Tong L.C.H."/>
            <person name="Coppin E."/>
            <person name="Benkhali J.A."/>
            <person name="Couloux A."/>
            <person name="Wincker P."/>
            <person name="Debuchy R."/>
            <person name="Silar P."/>
        </authorList>
    </citation>
    <scope>GENOME REANNOTATION</scope>
    <source>
        <strain evidence="2">S / ATCC MYA-4624 / DSM 980 / FGSC 10383</strain>
    </source>
</reference>
<keyword evidence="2" id="KW-1185">Reference proteome</keyword>
<dbReference type="EMBL" id="FO904941">
    <property type="protein sequence ID" value="CDP31379.1"/>
    <property type="molecule type" value="Genomic_DNA"/>
</dbReference>
<reference evidence="1 2" key="1">
    <citation type="journal article" date="2008" name="Genome Biol.">
        <title>The genome sequence of the model ascomycete fungus Podospora anserina.</title>
        <authorList>
            <person name="Espagne E."/>
            <person name="Lespinet O."/>
            <person name="Malagnac F."/>
            <person name="Da Silva C."/>
            <person name="Jaillon O."/>
            <person name="Porcel B.M."/>
            <person name="Couloux A."/>
            <person name="Aury J.-M."/>
            <person name="Segurens B."/>
            <person name="Poulain J."/>
            <person name="Anthouard V."/>
            <person name="Grossetete S."/>
            <person name="Khalili H."/>
            <person name="Coppin E."/>
            <person name="Dequard-Chablat M."/>
            <person name="Picard M."/>
            <person name="Contamine V."/>
            <person name="Arnaise S."/>
            <person name="Bourdais A."/>
            <person name="Berteaux-Lecellier V."/>
            <person name="Gautheret D."/>
            <person name="de Vries R.P."/>
            <person name="Battaglia E."/>
            <person name="Coutinho P.M."/>
            <person name="Danchin E.G.J."/>
            <person name="Henrissat B."/>
            <person name="El Khoury R."/>
            <person name="Sainsard-Chanet A."/>
            <person name="Boivin A."/>
            <person name="Pinan-Lucarre B."/>
            <person name="Sellem C.H."/>
            <person name="Debuchy R."/>
            <person name="Wincker P."/>
            <person name="Weissenbach J."/>
            <person name="Silar P."/>
        </authorList>
    </citation>
    <scope>NUCLEOTIDE SEQUENCE [LARGE SCALE GENOMIC DNA]</scope>
    <source>
        <strain evidence="2">S / ATCC MYA-4624 / DSM 980 / FGSC 10383</strain>
    </source>
</reference>
<dbReference type="AlphaFoldDB" id="A0A090CVU5"/>
<sequence>MWPRSQAGPTGPTNTNVTVDYQLTWPGPSHLLERAAMIGELKQPAVIIPEEWTTNRNPSTTTQRLQREMRGKIRISLPVPQVFVFDSVHLLLWQFRAQNRDQIRNEACHVDCCVIPRYYISEDQCTIQYALYRLAWRGWARLSATLAGQNSTRMPLAVALDGIPRAYEWWSGTPLWETAHGRYEFVHPNGWKRQFVRQGTDGYWIWVDDGGNYSNGVLVCDTGNCLQ</sequence>
<evidence type="ECO:0000313" key="1">
    <source>
        <dbReference type="EMBL" id="CDP31379.1"/>
    </source>
</evidence>